<name>A0ABY1FLY2_9GAMM</name>
<dbReference type="Proteomes" id="UP000199211">
    <property type="component" value="Unassembled WGS sequence"/>
</dbReference>
<proteinExistence type="predicted"/>
<protein>
    <submittedName>
        <fullName evidence="1">Transposase</fullName>
    </submittedName>
</protein>
<dbReference type="EMBL" id="FOTV01000005">
    <property type="protein sequence ID" value="SFL60458.1"/>
    <property type="molecule type" value="Genomic_DNA"/>
</dbReference>
<evidence type="ECO:0000313" key="2">
    <source>
        <dbReference type="Proteomes" id="UP000199211"/>
    </source>
</evidence>
<evidence type="ECO:0000313" key="1">
    <source>
        <dbReference type="EMBL" id="SFL60458.1"/>
    </source>
</evidence>
<reference evidence="1 2" key="1">
    <citation type="submission" date="2016-10" db="EMBL/GenBank/DDBJ databases">
        <authorList>
            <person name="Varghese N."/>
            <person name="Submissions S."/>
        </authorList>
    </citation>
    <scope>NUCLEOTIDE SEQUENCE [LARGE SCALE GENOMIC DNA]</scope>
    <source>
        <strain evidence="1 2">DSM 26291</strain>
    </source>
</reference>
<keyword evidence="2" id="KW-1185">Reference proteome</keyword>
<organism evidence="1 2">
    <name type="scientific">Marinobacter salarius</name>
    <dbReference type="NCBI Taxonomy" id="1420917"/>
    <lineage>
        <taxon>Bacteria</taxon>
        <taxon>Pseudomonadati</taxon>
        <taxon>Pseudomonadota</taxon>
        <taxon>Gammaproteobacteria</taxon>
        <taxon>Pseudomonadales</taxon>
        <taxon>Marinobacteraceae</taxon>
        <taxon>Marinobacter</taxon>
    </lineage>
</organism>
<gene>
    <name evidence="1" type="ORF">SAMN04487868_1054</name>
</gene>
<accession>A0ABY1FLY2</accession>
<comment type="caution">
    <text evidence="1">The sequence shown here is derived from an EMBL/GenBank/DDBJ whole genome shotgun (WGS) entry which is preliminary data.</text>
</comment>
<sequence>MNVTTIGIDLAKTVFSIHGIDQHGKVVVRKRLNRPKLLPYIAQLPPEWKPALVPTTGLVK</sequence>